<evidence type="ECO:0008006" key="3">
    <source>
        <dbReference type="Google" id="ProtNLM"/>
    </source>
</evidence>
<accession>F4PSV5</accession>
<organism evidence="1 2">
    <name type="scientific">Cavenderia fasciculata</name>
    <name type="common">Slime mold</name>
    <name type="synonym">Dictyostelium fasciculatum</name>
    <dbReference type="NCBI Taxonomy" id="261658"/>
    <lineage>
        <taxon>Eukaryota</taxon>
        <taxon>Amoebozoa</taxon>
        <taxon>Evosea</taxon>
        <taxon>Eumycetozoa</taxon>
        <taxon>Dictyostelia</taxon>
        <taxon>Acytosteliales</taxon>
        <taxon>Cavenderiaceae</taxon>
        <taxon>Cavenderia</taxon>
    </lineage>
</organism>
<dbReference type="Proteomes" id="UP000007797">
    <property type="component" value="Unassembled WGS sequence"/>
</dbReference>
<dbReference type="SUPFAM" id="SSF53300">
    <property type="entry name" value="vWA-like"/>
    <property type="match status" value="1"/>
</dbReference>
<name>F4PSV5_CACFS</name>
<protein>
    <recommendedName>
        <fullName evidence="3">VWFA domain-containing protein</fullName>
    </recommendedName>
</protein>
<dbReference type="SUPFAM" id="SSF52540">
    <property type="entry name" value="P-loop containing nucleoside triphosphate hydrolases"/>
    <property type="match status" value="1"/>
</dbReference>
<dbReference type="RefSeq" id="XP_004358594.1">
    <property type="nucleotide sequence ID" value="XM_004358537.1"/>
</dbReference>
<evidence type="ECO:0000313" key="2">
    <source>
        <dbReference type="Proteomes" id="UP000007797"/>
    </source>
</evidence>
<dbReference type="InterPro" id="IPR036465">
    <property type="entry name" value="vWFA_dom_sf"/>
</dbReference>
<dbReference type="Gene3D" id="3.40.50.300">
    <property type="entry name" value="P-loop containing nucleotide triphosphate hydrolases"/>
    <property type="match status" value="1"/>
</dbReference>
<sequence length="555" mass="61329">MTATQDMSNVVQCFTSIMNKLPSQVILAIDTSTTETTDAILLEHLRACHLIVDMAPSGVYFSIVVFGTTPFVVTDFKNDKVQIKQELGVDITKLKTFAVGTEPVISNVLTFCRNSIIKPKLSPQQGSPIVVLFSSALPPVTDTAILNTVASLRDQHISLMAVSNNPAIDIQSLSGALGNTKTLSRAEIPDIPRILFTEYNEEREFAVGVCLDPTAVAQTLNDAVLVNFLLMPLKSDLPANYRIEVQNSRFYQPWTQVLSQPMKHHQKVVIPCTLAKSFDATLNPPPRIFFNILDPSGRVVTSGYFSIPTALFAGEFYEPFSVVVDGVVGSGKSSLNNGLLNVFTCGNVSYPFFTSKSTDSHGTEFFHFYPICVYVNKYAIFKTALAIDIIKKLKLVLIDKKGITATDNRVGYLDIFEGRYRPNDIKRYSEQDARYSAQVCIYVATARSFLDASVLGIIQSKLRELVSIKAQPILAVTTCDTLTAAEVERIKAIILSMGIVSEHNIMYMSNYIDENPERDIDRDYNNLALLLRAKSVAKNGNSSVEDDANDYFANL</sequence>
<dbReference type="AlphaFoldDB" id="F4PSV5"/>
<dbReference type="GeneID" id="14873889"/>
<reference evidence="2" key="1">
    <citation type="journal article" date="2011" name="Genome Res.">
        <title>Phylogeny-wide analysis of social amoeba genomes highlights ancient origins for complex intercellular communication.</title>
        <authorList>
            <person name="Heidel A.J."/>
            <person name="Lawal H.M."/>
            <person name="Felder M."/>
            <person name="Schilde C."/>
            <person name="Helps N.R."/>
            <person name="Tunggal B."/>
            <person name="Rivero F."/>
            <person name="John U."/>
            <person name="Schleicher M."/>
            <person name="Eichinger L."/>
            <person name="Platzer M."/>
            <person name="Noegel A.A."/>
            <person name="Schaap P."/>
            <person name="Gloeckner G."/>
        </authorList>
    </citation>
    <scope>NUCLEOTIDE SEQUENCE [LARGE SCALE GENOMIC DNA]</scope>
    <source>
        <strain evidence="2">SH3</strain>
    </source>
</reference>
<dbReference type="KEGG" id="dfa:DFA_00607"/>
<gene>
    <name evidence="1" type="ORF">DFA_00607</name>
</gene>
<proteinExistence type="predicted"/>
<dbReference type="OrthoDB" id="25620at2759"/>
<dbReference type="Gene3D" id="3.40.50.410">
    <property type="entry name" value="von Willebrand factor, type A domain"/>
    <property type="match status" value="1"/>
</dbReference>
<dbReference type="EMBL" id="GL883010">
    <property type="protein sequence ID" value="EGG20744.1"/>
    <property type="molecule type" value="Genomic_DNA"/>
</dbReference>
<dbReference type="InterPro" id="IPR027417">
    <property type="entry name" value="P-loop_NTPase"/>
</dbReference>
<keyword evidence="2" id="KW-1185">Reference proteome</keyword>
<evidence type="ECO:0000313" key="1">
    <source>
        <dbReference type="EMBL" id="EGG20744.1"/>
    </source>
</evidence>